<sequence length="140" mass="15623">MFTMKHDINGDDNLLRGEVLAIIAAIESRMLFQRFDQHLTIPVMILSHGPPARQDHPGFHNGHNLIIRKGKLLELGDPDTNPFDVFVRFLETTQWEIPNAPQRSQEASSPSSPSLVVTPQMPVMGPRSASIDLEVSDFPS</sequence>
<dbReference type="AlphaFoldDB" id="A0A1L9R879"/>
<name>A0A1L9R879_ASPWE</name>
<protein>
    <submittedName>
        <fullName evidence="2">Uncharacterized protein</fullName>
    </submittedName>
</protein>
<feature type="region of interest" description="Disordered" evidence="1">
    <location>
        <begin position="97"/>
        <end position="140"/>
    </location>
</feature>
<dbReference type="GeneID" id="63749425"/>
<dbReference type="RefSeq" id="XP_040684754.1">
    <property type="nucleotide sequence ID" value="XM_040833577.1"/>
</dbReference>
<dbReference type="VEuPathDB" id="FungiDB:ASPWEDRAFT_31760"/>
<dbReference type="OrthoDB" id="4177740at2759"/>
<organism evidence="2 3">
    <name type="scientific">Aspergillus wentii DTO 134E9</name>
    <dbReference type="NCBI Taxonomy" id="1073089"/>
    <lineage>
        <taxon>Eukaryota</taxon>
        <taxon>Fungi</taxon>
        <taxon>Dikarya</taxon>
        <taxon>Ascomycota</taxon>
        <taxon>Pezizomycotina</taxon>
        <taxon>Eurotiomycetes</taxon>
        <taxon>Eurotiomycetidae</taxon>
        <taxon>Eurotiales</taxon>
        <taxon>Aspergillaceae</taxon>
        <taxon>Aspergillus</taxon>
        <taxon>Aspergillus subgen. Cremei</taxon>
    </lineage>
</organism>
<evidence type="ECO:0000313" key="3">
    <source>
        <dbReference type="Proteomes" id="UP000184383"/>
    </source>
</evidence>
<gene>
    <name evidence="2" type="ORF">ASPWEDRAFT_31760</name>
</gene>
<proteinExistence type="predicted"/>
<feature type="compositionally biased region" description="Polar residues" evidence="1">
    <location>
        <begin position="97"/>
        <end position="107"/>
    </location>
</feature>
<reference evidence="3" key="1">
    <citation type="journal article" date="2017" name="Genome Biol.">
        <title>Comparative genomics reveals high biological diversity and specific adaptations in the industrially and medically important fungal genus Aspergillus.</title>
        <authorList>
            <person name="de Vries R.P."/>
            <person name="Riley R."/>
            <person name="Wiebenga A."/>
            <person name="Aguilar-Osorio G."/>
            <person name="Amillis S."/>
            <person name="Uchima C.A."/>
            <person name="Anderluh G."/>
            <person name="Asadollahi M."/>
            <person name="Askin M."/>
            <person name="Barry K."/>
            <person name="Battaglia E."/>
            <person name="Bayram O."/>
            <person name="Benocci T."/>
            <person name="Braus-Stromeyer S.A."/>
            <person name="Caldana C."/>
            <person name="Canovas D."/>
            <person name="Cerqueira G.C."/>
            <person name="Chen F."/>
            <person name="Chen W."/>
            <person name="Choi C."/>
            <person name="Clum A."/>
            <person name="Dos Santos R.A."/>
            <person name="Damasio A.R."/>
            <person name="Diallinas G."/>
            <person name="Emri T."/>
            <person name="Fekete E."/>
            <person name="Flipphi M."/>
            <person name="Freyberg S."/>
            <person name="Gallo A."/>
            <person name="Gournas C."/>
            <person name="Habgood R."/>
            <person name="Hainaut M."/>
            <person name="Harispe M.L."/>
            <person name="Henrissat B."/>
            <person name="Hilden K.S."/>
            <person name="Hope R."/>
            <person name="Hossain A."/>
            <person name="Karabika E."/>
            <person name="Karaffa L."/>
            <person name="Karanyi Z."/>
            <person name="Krasevec N."/>
            <person name="Kuo A."/>
            <person name="Kusch H."/>
            <person name="LaButti K."/>
            <person name="Lagendijk E.L."/>
            <person name="Lapidus A."/>
            <person name="Levasseur A."/>
            <person name="Lindquist E."/>
            <person name="Lipzen A."/>
            <person name="Logrieco A.F."/>
            <person name="MacCabe A."/>
            <person name="Maekelae M.R."/>
            <person name="Malavazi I."/>
            <person name="Melin P."/>
            <person name="Meyer V."/>
            <person name="Mielnichuk N."/>
            <person name="Miskei M."/>
            <person name="Molnar A.P."/>
            <person name="Mule G."/>
            <person name="Ngan C.Y."/>
            <person name="Orejas M."/>
            <person name="Orosz E."/>
            <person name="Ouedraogo J.P."/>
            <person name="Overkamp K.M."/>
            <person name="Park H.-S."/>
            <person name="Perrone G."/>
            <person name="Piumi F."/>
            <person name="Punt P.J."/>
            <person name="Ram A.F."/>
            <person name="Ramon A."/>
            <person name="Rauscher S."/>
            <person name="Record E."/>
            <person name="Riano-Pachon D.M."/>
            <person name="Robert V."/>
            <person name="Roehrig J."/>
            <person name="Ruller R."/>
            <person name="Salamov A."/>
            <person name="Salih N.S."/>
            <person name="Samson R.A."/>
            <person name="Sandor E."/>
            <person name="Sanguinetti M."/>
            <person name="Schuetze T."/>
            <person name="Sepcic K."/>
            <person name="Shelest E."/>
            <person name="Sherlock G."/>
            <person name="Sophianopoulou V."/>
            <person name="Squina F.M."/>
            <person name="Sun H."/>
            <person name="Susca A."/>
            <person name="Todd R.B."/>
            <person name="Tsang A."/>
            <person name="Unkles S.E."/>
            <person name="van de Wiele N."/>
            <person name="van Rossen-Uffink D."/>
            <person name="Oliveira J.V."/>
            <person name="Vesth T.C."/>
            <person name="Visser J."/>
            <person name="Yu J.-H."/>
            <person name="Zhou M."/>
            <person name="Andersen M.R."/>
            <person name="Archer D.B."/>
            <person name="Baker S.E."/>
            <person name="Benoit I."/>
            <person name="Brakhage A.A."/>
            <person name="Braus G.H."/>
            <person name="Fischer R."/>
            <person name="Frisvad J.C."/>
            <person name="Goldman G.H."/>
            <person name="Houbraken J."/>
            <person name="Oakley B."/>
            <person name="Pocsi I."/>
            <person name="Scazzocchio C."/>
            <person name="Seiboth B."/>
            <person name="vanKuyk P.A."/>
            <person name="Wortman J."/>
            <person name="Dyer P.S."/>
            <person name="Grigoriev I.V."/>
        </authorList>
    </citation>
    <scope>NUCLEOTIDE SEQUENCE [LARGE SCALE GENOMIC DNA]</scope>
    <source>
        <strain evidence="3">DTO 134E9</strain>
    </source>
</reference>
<dbReference type="EMBL" id="KV878216">
    <property type="protein sequence ID" value="OJJ31077.1"/>
    <property type="molecule type" value="Genomic_DNA"/>
</dbReference>
<evidence type="ECO:0000313" key="2">
    <source>
        <dbReference type="EMBL" id="OJJ31077.1"/>
    </source>
</evidence>
<dbReference type="Proteomes" id="UP000184383">
    <property type="component" value="Unassembled WGS sequence"/>
</dbReference>
<accession>A0A1L9R879</accession>
<evidence type="ECO:0000256" key="1">
    <source>
        <dbReference type="SAM" id="MobiDB-lite"/>
    </source>
</evidence>
<keyword evidence="3" id="KW-1185">Reference proteome</keyword>